<dbReference type="RefSeq" id="WP_144888278.1">
    <property type="nucleotide sequence ID" value="NZ_VLLE01000006.1"/>
</dbReference>
<dbReference type="OrthoDB" id="655149at2"/>
<dbReference type="Proteomes" id="UP000316167">
    <property type="component" value="Unassembled WGS sequence"/>
</dbReference>
<name>A0A562SDY8_9BACT</name>
<protein>
    <submittedName>
        <fullName evidence="3">Uncharacterized protein DUF4296</fullName>
    </submittedName>
</protein>
<comment type="caution">
    <text evidence="3">The sequence shown here is derived from an EMBL/GenBank/DDBJ whole genome shotgun (WGS) entry which is preliminary data.</text>
</comment>
<reference evidence="3 4" key="1">
    <citation type="journal article" date="2015" name="Stand. Genomic Sci.">
        <title>Genomic Encyclopedia of Bacterial and Archaeal Type Strains, Phase III: the genomes of soil and plant-associated and newly described type strains.</title>
        <authorList>
            <person name="Whitman W.B."/>
            <person name="Woyke T."/>
            <person name="Klenk H.P."/>
            <person name="Zhou Y."/>
            <person name="Lilburn T.G."/>
            <person name="Beck B.J."/>
            <person name="De Vos P."/>
            <person name="Vandamme P."/>
            <person name="Eisen J.A."/>
            <person name="Garrity G."/>
            <person name="Hugenholtz P."/>
            <person name="Kyrpides N.C."/>
        </authorList>
    </citation>
    <scope>NUCLEOTIDE SEQUENCE [LARGE SCALE GENOMIC DNA]</scope>
    <source>
        <strain evidence="3 4">CGMCC 1.7271</strain>
    </source>
</reference>
<accession>A0A562SDY8</accession>
<dbReference type="Pfam" id="PF14129">
    <property type="entry name" value="DUF4296"/>
    <property type="match status" value="1"/>
</dbReference>
<keyword evidence="4" id="KW-1185">Reference proteome</keyword>
<evidence type="ECO:0000256" key="1">
    <source>
        <dbReference type="SAM" id="MobiDB-lite"/>
    </source>
</evidence>
<dbReference type="PROSITE" id="PS51257">
    <property type="entry name" value="PROKAR_LIPOPROTEIN"/>
    <property type="match status" value="1"/>
</dbReference>
<organism evidence="3 4">
    <name type="scientific">Lacibacter cauensis</name>
    <dbReference type="NCBI Taxonomy" id="510947"/>
    <lineage>
        <taxon>Bacteria</taxon>
        <taxon>Pseudomonadati</taxon>
        <taxon>Bacteroidota</taxon>
        <taxon>Chitinophagia</taxon>
        <taxon>Chitinophagales</taxon>
        <taxon>Chitinophagaceae</taxon>
        <taxon>Lacibacter</taxon>
    </lineage>
</organism>
<feature type="domain" description="DUF4296" evidence="2">
    <location>
        <begin position="25"/>
        <end position="112"/>
    </location>
</feature>
<evidence type="ECO:0000313" key="4">
    <source>
        <dbReference type="Proteomes" id="UP000316167"/>
    </source>
</evidence>
<feature type="region of interest" description="Disordered" evidence="1">
    <location>
        <begin position="108"/>
        <end position="138"/>
    </location>
</feature>
<evidence type="ECO:0000259" key="2">
    <source>
        <dbReference type="Pfam" id="PF14129"/>
    </source>
</evidence>
<dbReference type="InterPro" id="IPR025381">
    <property type="entry name" value="DUF4296"/>
</dbReference>
<evidence type="ECO:0000313" key="3">
    <source>
        <dbReference type="EMBL" id="TWI79477.1"/>
    </source>
</evidence>
<sequence>MKMKYGIVFTFFVLLYACSGKGKVPENVIAQEKFQAVLKDVIIADALSTERSFKDTALKIPDANAAYFLKVFEMHGITKNQFMVSYNYYLTRPDVLKIITDSVSAQLSRKSERLSADTTKPKPNGYNIKKTGAGAGNK</sequence>
<gene>
    <name evidence="3" type="ORF">IQ13_3882</name>
</gene>
<proteinExistence type="predicted"/>
<dbReference type="EMBL" id="VLLE01000006">
    <property type="protein sequence ID" value="TWI79477.1"/>
    <property type="molecule type" value="Genomic_DNA"/>
</dbReference>
<dbReference type="AlphaFoldDB" id="A0A562SDY8"/>